<dbReference type="SMART" id="SM00471">
    <property type="entry name" value="HDc"/>
    <property type="match status" value="1"/>
</dbReference>
<dbReference type="SUPFAM" id="SSF109604">
    <property type="entry name" value="HD-domain/PDEase-like"/>
    <property type="match status" value="1"/>
</dbReference>
<dbReference type="InterPro" id="IPR006674">
    <property type="entry name" value="HD_domain"/>
</dbReference>
<dbReference type="GO" id="GO:0006203">
    <property type="term" value="P:dGTP catabolic process"/>
    <property type="evidence" value="ECO:0007669"/>
    <property type="project" value="TreeGrafter"/>
</dbReference>
<keyword evidence="5" id="KW-1185">Reference proteome</keyword>
<dbReference type="Gene3D" id="1.10.3210.10">
    <property type="entry name" value="Hypothetical protein af1432"/>
    <property type="match status" value="1"/>
</dbReference>
<dbReference type="GO" id="GO:0005634">
    <property type="term" value="C:nucleus"/>
    <property type="evidence" value="ECO:0007669"/>
    <property type="project" value="TreeGrafter"/>
</dbReference>
<dbReference type="InterPro" id="IPR050135">
    <property type="entry name" value="dGTPase-like"/>
</dbReference>
<reference evidence="4 5" key="1">
    <citation type="journal article" date="2017" name="Gigascience">
        <title>Draft genome of the honey bee ectoparasitic mite, Tropilaelaps mercedesae, is shaped by the parasitic life history.</title>
        <authorList>
            <person name="Dong X."/>
            <person name="Armstrong S.D."/>
            <person name="Xia D."/>
            <person name="Makepeace B.L."/>
            <person name="Darby A.C."/>
            <person name="Kadowaki T."/>
        </authorList>
    </citation>
    <scope>NUCLEOTIDE SEQUENCE [LARGE SCALE GENOMIC DNA]</scope>
    <source>
        <strain evidence="4">Wuxi-XJTLU</strain>
    </source>
</reference>
<feature type="region of interest" description="Disordered" evidence="2">
    <location>
        <begin position="444"/>
        <end position="476"/>
    </location>
</feature>
<proteinExistence type="inferred from homology"/>
<dbReference type="Proteomes" id="UP000192247">
    <property type="component" value="Unassembled WGS sequence"/>
</dbReference>
<dbReference type="AlphaFoldDB" id="A0A1V9XW69"/>
<dbReference type="InterPro" id="IPR003607">
    <property type="entry name" value="HD/PDEase_dom"/>
</dbReference>
<evidence type="ECO:0000256" key="2">
    <source>
        <dbReference type="SAM" id="MobiDB-lite"/>
    </source>
</evidence>
<evidence type="ECO:0000313" key="5">
    <source>
        <dbReference type="Proteomes" id="UP000192247"/>
    </source>
</evidence>
<evidence type="ECO:0000313" key="4">
    <source>
        <dbReference type="EMBL" id="OQR77682.1"/>
    </source>
</evidence>
<dbReference type="Pfam" id="PF01966">
    <property type="entry name" value="HD"/>
    <property type="match status" value="1"/>
</dbReference>
<accession>A0A1V9XW69</accession>
<gene>
    <name evidence="4" type="ORF">BIW11_00411</name>
</gene>
<evidence type="ECO:0000259" key="3">
    <source>
        <dbReference type="SMART" id="SM00471"/>
    </source>
</evidence>
<dbReference type="InParanoid" id="A0A1V9XW69"/>
<organism evidence="4 5">
    <name type="scientific">Tropilaelaps mercedesae</name>
    <dbReference type="NCBI Taxonomy" id="418985"/>
    <lineage>
        <taxon>Eukaryota</taxon>
        <taxon>Metazoa</taxon>
        <taxon>Ecdysozoa</taxon>
        <taxon>Arthropoda</taxon>
        <taxon>Chelicerata</taxon>
        <taxon>Arachnida</taxon>
        <taxon>Acari</taxon>
        <taxon>Parasitiformes</taxon>
        <taxon>Mesostigmata</taxon>
        <taxon>Gamasina</taxon>
        <taxon>Dermanyssoidea</taxon>
        <taxon>Laelapidae</taxon>
        <taxon>Tropilaelaps</taxon>
    </lineage>
</organism>
<dbReference type="GO" id="GO:0008832">
    <property type="term" value="F:dGTPase activity"/>
    <property type="evidence" value="ECO:0007669"/>
    <property type="project" value="TreeGrafter"/>
</dbReference>
<comment type="similarity">
    <text evidence="1">Belongs to the SAMHD1 family.</text>
</comment>
<dbReference type="STRING" id="418985.A0A1V9XW69"/>
<comment type="caution">
    <text evidence="4">The sequence shown here is derived from an EMBL/GenBank/DDBJ whole genome shotgun (WGS) entry which is preliminary data.</text>
</comment>
<dbReference type="CDD" id="cd00077">
    <property type="entry name" value="HDc"/>
    <property type="match status" value="1"/>
</dbReference>
<dbReference type="OrthoDB" id="6475480at2759"/>
<dbReference type="PANTHER" id="PTHR11373:SF4">
    <property type="entry name" value="DEOXYNUCLEOSIDE TRIPHOSPHATE TRIPHOSPHOHYDROLASE SAMHD1"/>
    <property type="match status" value="1"/>
</dbReference>
<dbReference type="FunCoup" id="A0A1V9XW69">
    <property type="interactions" value="550"/>
</dbReference>
<name>A0A1V9XW69_9ACAR</name>
<dbReference type="EMBL" id="MNPL01003235">
    <property type="protein sequence ID" value="OQR77682.1"/>
    <property type="molecule type" value="Genomic_DNA"/>
</dbReference>
<sequence>MPSGKRGHQIEEKTINCSVHGAMAFSPLAMAIIDTLEFQRLRRIAQVGIVEFVYPSARHSRFEHCLGTAHLGRLFISEIARCQPELKVTEREIRCVELAGLCHDLGHGPFSHLWERFYRLASEEIYGIKDAEWQHENTSVQILRHLLSCNRILERFPNQIDEADVDMIENMILGRVPAGSGRRFLYQIISNPDSGLDVDKWDYFMRDAQHLGVKIDFEYQHVLRGLKVLEYDGELHACFRDKCYDIIQQGFENRFKLHKKAYQHKKIRVMEHMLLQALLQLERAKVLPMWQTTRAIACERPSSAALSAFIALADTEVTIALLNHSAIYRAMLSRSTNPLTYRYVGTLPHSAEVRDMFLATLPAYNLQPADVALLDVVLHMGKNDVNPMKHVLFFTKDSSRPEYLPCDERYLTAERSFVVALKCSDSEKQRNLGAAVRAFEASAGASERQRVRSDGATARPHSPKDTTANLMRMTRP</sequence>
<protein>
    <submittedName>
        <fullName evidence="4">Sam/hd domain protein-like</fullName>
    </submittedName>
</protein>
<evidence type="ECO:0000256" key="1">
    <source>
        <dbReference type="ARBA" id="ARBA00005776"/>
    </source>
</evidence>
<feature type="domain" description="HD/PDEase" evidence="3">
    <location>
        <begin position="57"/>
        <end position="213"/>
    </location>
</feature>
<dbReference type="PANTHER" id="PTHR11373">
    <property type="entry name" value="DEOXYNUCLEOSIDE TRIPHOSPHATE TRIPHOSPHOHYDROLASE"/>
    <property type="match status" value="1"/>
</dbReference>